<sequence length="165" mass="18277">MASFISGQYVFRLVTQSDAVTTCDAYVIFTTVGITQRVFAICVTRIFTIAAIRYKQTVLGFKSANNELAVRRLLTYTTANRKPIPIVVNVAVRIARDGVIYHVNRVSNVAQVCLKMLILIRHCAKPVSGSLIRISIIIKVTSKASNEKTRCSSDCDFFTIGNDPI</sequence>
<keyword evidence="2" id="KW-1185">Reference proteome</keyword>
<evidence type="ECO:0000313" key="1">
    <source>
        <dbReference type="EnsemblMetazoa" id="GPPI021153-PA"/>
    </source>
</evidence>
<dbReference type="EnsemblMetazoa" id="GPPI021153-RA">
    <property type="protein sequence ID" value="GPPI021153-PA"/>
    <property type="gene ID" value="GPPI021153"/>
</dbReference>
<reference evidence="2" key="1">
    <citation type="submission" date="2015-01" db="EMBL/GenBank/DDBJ databases">
        <authorList>
            <person name="Aksoy S."/>
            <person name="Warren W."/>
            <person name="Wilson R.K."/>
        </authorList>
    </citation>
    <scope>NUCLEOTIDE SEQUENCE [LARGE SCALE GENOMIC DNA]</scope>
    <source>
        <strain evidence="2">IAEA</strain>
    </source>
</reference>
<protein>
    <submittedName>
        <fullName evidence="1">Uncharacterized protein</fullName>
    </submittedName>
</protein>
<dbReference type="VEuPathDB" id="VectorBase:GPPI021153"/>
<dbReference type="EMBL" id="JXJN01009451">
    <property type="status" value="NOT_ANNOTATED_CDS"/>
    <property type="molecule type" value="Genomic_DNA"/>
</dbReference>
<proteinExistence type="predicted"/>
<dbReference type="AlphaFoldDB" id="A0A1B0B7A0"/>
<name>A0A1B0B7A0_9MUSC</name>
<organism evidence="1 2">
    <name type="scientific">Glossina palpalis gambiensis</name>
    <dbReference type="NCBI Taxonomy" id="67801"/>
    <lineage>
        <taxon>Eukaryota</taxon>
        <taxon>Metazoa</taxon>
        <taxon>Ecdysozoa</taxon>
        <taxon>Arthropoda</taxon>
        <taxon>Hexapoda</taxon>
        <taxon>Insecta</taxon>
        <taxon>Pterygota</taxon>
        <taxon>Neoptera</taxon>
        <taxon>Endopterygota</taxon>
        <taxon>Diptera</taxon>
        <taxon>Brachycera</taxon>
        <taxon>Muscomorpha</taxon>
        <taxon>Hippoboscoidea</taxon>
        <taxon>Glossinidae</taxon>
        <taxon>Glossina</taxon>
    </lineage>
</organism>
<dbReference type="Proteomes" id="UP000092460">
    <property type="component" value="Unassembled WGS sequence"/>
</dbReference>
<dbReference type="EMBL" id="JXJN01009452">
    <property type="status" value="NOT_ANNOTATED_CDS"/>
    <property type="molecule type" value="Genomic_DNA"/>
</dbReference>
<reference evidence="1" key="2">
    <citation type="submission" date="2020-05" db="UniProtKB">
        <authorList>
            <consortium name="EnsemblMetazoa"/>
        </authorList>
    </citation>
    <scope>IDENTIFICATION</scope>
    <source>
        <strain evidence="1">IAEA</strain>
    </source>
</reference>
<accession>A0A1B0B7A0</accession>
<evidence type="ECO:0000313" key="2">
    <source>
        <dbReference type="Proteomes" id="UP000092460"/>
    </source>
</evidence>